<evidence type="ECO:0000313" key="8">
    <source>
        <dbReference type="EMBL" id="QJC51942.1"/>
    </source>
</evidence>
<feature type="compositionally biased region" description="Basic residues" evidence="6">
    <location>
        <begin position="670"/>
        <end position="691"/>
    </location>
</feature>
<keyword evidence="3" id="KW-0378">Hydrolase</keyword>
<feature type="region of interest" description="Disordered" evidence="6">
    <location>
        <begin position="543"/>
        <end position="698"/>
    </location>
</feature>
<evidence type="ECO:0000256" key="6">
    <source>
        <dbReference type="SAM" id="MobiDB-lite"/>
    </source>
</evidence>
<dbReference type="PANTHER" id="PTHR10465:SF0">
    <property type="entry name" value="SARCALUMENIN"/>
    <property type="match status" value="1"/>
</dbReference>
<dbReference type="GO" id="GO:0005525">
    <property type="term" value="F:GTP binding"/>
    <property type="evidence" value="ECO:0007669"/>
    <property type="project" value="UniProtKB-KW"/>
</dbReference>
<dbReference type="SUPFAM" id="SSF52540">
    <property type="entry name" value="P-loop containing nucleoside triphosphate hydrolases"/>
    <property type="match status" value="1"/>
</dbReference>
<feature type="compositionally biased region" description="Low complexity" evidence="6">
    <location>
        <begin position="560"/>
        <end position="574"/>
    </location>
</feature>
<protein>
    <recommendedName>
        <fullName evidence="7">Dynamin N-terminal domain-containing protein</fullName>
    </recommendedName>
</protein>
<sequence>MAHGEAATLRKGQEEAEQLGRSAEKLAALLREQGEQELAGRARQLEEKLEAGRLSVAFCGHFSAGKSTLVNALCGVRLLPSSPIPTSANVVTIASGEPARAVIQAVVDGEERTIEADPLRLEDYCKNGEVFRSVDLIYPATGFGRQTTLLDTPGIDSTDDAHRMATESALHLADVVFYVMDYNHVQSEINFEFAKGLKDWGKPLYLIVNQIDKHREEELPFAEYKRSVEEAFRSWHLEPAGTLYLSLREPDHPQSQFDELKRLLAELEGQHSELAVWSVHASLRHLARSWLKQRLEGEEAERERLGLEAGPEEERAGLEAAMRELEQAADGAVRGPQALEASLQADIGKILDNANLMPAATRDIAALFLESRKPGFKTGLLFAAAKTAAEQERRATAFEEELGRQVQAEAVWHLADLLRKAADREGLQGPERQQWESGLESALAWRPDAAWLAAQVSGGAVFGGEYTIVYCRDAAAQIKAQLKRGAYDAAASLAAAARPRYVAAAEAARAELAALGGQAAALAGLAALGEAAAQREARAQALLPAAPARPALPARRRRATPQQQPPQAAAAPPRRSLRPPRRRPQARAAPQRPPAQPPQARSRRSVRPPRACARRRSCSRRSRRWPRRRRRCAPAPSASARAASRSRCSARSARASPRSPTRSSASGRCPCRRIRRPRRSTAFSRRRRSSRTARPASA</sequence>
<reference evidence="8 9" key="1">
    <citation type="submission" date="2020-04" db="EMBL/GenBank/DDBJ databases">
        <title>Novel Paenibacillus strain UniB2 isolated from commercial digestive syrup.</title>
        <authorList>
            <person name="Thorat V."/>
            <person name="Kirdat K."/>
            <person name="Tiwarekar B."/>
            <person name="Yadav A."/>
        </authorList>
    </citation>
    <scope>NUCLEOTIDE SEQUENCE [LARGE SCALE GENOMIC DNA]</scope>
    <source>
        <strain evidence="8 9">UniB2</strain>
    </source>
</reference>
<accession>A0A6H2GX25</accession>
<dbReference type="Pfam" id="PF00350">
    <property type="entry name" value="Dynamin_N"/>
    <property type="match status" value="1"/>
</dbReference>
<dbReference type="Proteomes" id="UP000502136">
    <property type="component" value="Chromosome"/>
</dbReference>
<evidence type="ECO:0000256" key="4">
    <source>
        <dbReference type="ARBA" id="ARBA00023134"/>
    </source>
</evidence>
<dbReference type="InterPro" id="IPR027417">
    <property type="entry name" value="P-loop_NTPase"/>
</dbReference>
<evidence type="ECO:0000256" key="5">
    <source>
        <dbReference type="ARBA" id="ARBA00023136"/>
    </source>
</evidence>
<dbReference type="GO" id="GO:0016020">
    <property type="term" value="C:membrane"/>
    <property type="evidence" value="ECO:0007669"/>
    <property type="project" value="UniProtKB-SubCell"/>
</dbReference>
<feature type="compositionally biased region" description="Low complexity" evidence="6">
    <location>
        <begin position="543"/>
        <end position="553"/>
    </location>
</feature>
<dbReference type="AlphaFoldDB" id="A0A6H2GX25"/>
<comment type="subcellular location">
    <subcellularLocation>
        <location evidence="1">Membrane</location>
    </subcellularLocation>
</comment>
<dbReference type="KEGG" id="palr:HGI30_10535"/>
<evidence type="ECO:0000256" key="1">
    <source>
        <dbReference type="ARBA" id="ARBA00004370"/>
    </source>
</evidence>
<dbReference type="InterPro" id="IPR027094">
    <property type="entry name" value="Mitofusin_fam"/>
</dbReference>
<feature type="region of interest" description="Disordered" evidence="6">
    <location>
        <begin position="1"/>
        <end position="20"/>
    </location>
</feature>
<feature type="compositionally biased region" description="Low complexity" evidence="6">
    <location>
        <begin position="633"/>
        <end position="669"/>
    </location>
</feature>
<dbReference type="RefSeq" id="WP_168907520.1">
    <property type="nucleotide sequence ID" value="NZ_CP051428.1"/>
</dbReference>
<evidence type="ECO:0000259" key="7">
    <source>
        <dbReference type="Pfam" id="PF00350"/>
    </source>
</evidence>
<keyword evidence="5" id="KW-0472">Membrane</keyword>
<keyword evidence="4" id="KW-0342">GTP-binding</keyword>
<dbReference type="PANTHER" id="PTHR10465">
    <property type="entry name" value="TRANSMEMBRANE GTPASE FZO1"/>
    <property type="match status" value="1"/>
</dbReference>
<dbReference type="GO" id="GO:0003924">
    <property type="term" value="F:GTPase activity"/>
    <property type="evidence" value="ECO:0007669"/>
    <property type="project" value="InterPro"/>
</dbReference>
<dbReference type="EMBL" id="CP051428">
    <property type="protein sequence ID" value="QJC51942.1"/>
    <property type="molecule type" value="Genomic_DNA"/>
</dbReference>
<feature type="compositionally biased region" description="Basic residues" evidence="6">
    <location>
        <begin position="601"/>
        <end position="632"/>
    </location>
</feature>
<dbReference type="GO" id="GO:0008053">
    <property type="term" value="P:mitochondrial fusion"/>
    <property type="evidence" value="ECO:0007669"/>
    <property type="project" value="TreeGrafter"/>
</dbReference>
<feature type="domain" description="Dynamin N-terminal" evidence="7">
    <location>
        <begin position="56"/>
        <end position="210"/>
    </location>
</feature>
<name>A0A6H2GX25_9BACL</name>
<evidence type="ECO:0000256" key="3">
    <source>
        <dbReference type="ARBA" id="ARBA00022801"/>
    </source>
</evidence>
<dbReference type="InterPro" id="IPR045063">
    <property type="entry name" value="Dynamin_N"/>
</dbReference>
<keyword evidence="9" id="KW-1185">Reference proteome</keyword>
<evidence type="ECO:0000256" key="2">
    <source>
        <dbReference type="ARBA" id="ARBA00022741"/>
    </source>
</evidence>
<organism evidence="8 9">
    <name type="scientific">Paenibacillus albicereus</name>
    <dbReference type="NCBI Taxonomy" id="2726185"/>
    <lineage>
        <taxon>Bacteria</taxon>
        <taxon>Bacillati</taxon>
        <taxon>Bacillota</taxon>
        <taxon>Bacilli</taxon>
        <taxon>Bacillales</taxon>
        <taxon>Paenibacillaceae</taxon>
        <taxon>Paenibacillus</taxon>
    </lineage>
</organism>
<evidence type="ECO:0000313" key="9">
    <source>
        <dbReference type="Proteomes" id="UP000502136"/>
    </source>
</evidence>
<feature type="compositionally biased region" description="Basic residues" evidence="6">
    <location>
        <begin position="575"/>
        <end position="585"/>
    </location>
</feature>
<keyword evidence="2" id="KW-0547">Nucleotide-binding</keyword>
<proteinExistence type="predicted"/>
<gene>
    <name evidence="8" type="ORF">HGI30_10535</name>
</gene>
<dbReference type="CDD" id="cd09912">
    <property type="entry name" value="DLP_2"/>
    <property type="match status" value="1"/>
</dbReference>
<dbReference type="Gene3D" id="3.40.50.300">
    <property type="entry name" value="P-loop containing nucleotide triphosphate hydrolases"/>
    <property type="match status" value="1"/>
</dbReference>